<evidence type="ECO:0000313" key="2">
    <source>
        <dbReference type="EMBL" id="KQL54941.1"/>
    </source>
</evidence>
<protein>
    <submittedName>
        <fullName evidence="2">Uncharacterized protein</fullName>
    </submittedName>
</protein>
<dbReference type="Proteomes" id="UP000051888">
    <property type="component" value="Unassembled WGS sequence"/>
</dbReference>
<evidence type="ECO:0000313" key="3">
    <source>
        <dbReference type="Proteomes" id="UP000051888"/>
    </source>
</evidence>
<dbReference type="RefSeq" id="WP_055740737.1">
    <property type="nucleotide sequence ID" value="NZ_JAAIWL010000032.1"/>
</dbReference>
<accession>A0A0Q3WZC2</accession>
<gene>
    <name evidence="2" type="ORF">AN964_16495</name>
</gene>
<sequence>MNFVLGFFVNWTAIGAIASAIASTAALITIIISIKQSKNKDKEKHYGAQPWFHATSIERMGEKAPVKIIVLNDATPTIKIDKVEMIVKESQEIIELKYKYLKKSDRFIETGKCFGIEIPNKVSLFGRVAFIEIHFTNLYKKSMVASSPEFEFYDREGMDTLLYIKKEGFLYKPFSNSIK</sequence>
<dbReference type="EMBL" id="LJJC01000004">
    <property type="protein sequence ID" value="KQL54941.1"/>
    <property type="molecule type" value="Genomic_DNA"/>
</dbReference>
<feature type="transmembrane region" description="Helical" evidence="1">
    <location>
        <begin position="12"/>
        <end position="34"/>
    </location>
</feature>
<name>A0A0Q3WZC2_9BACI</name>
<dbReference type="PATRIC" id="fig|157838.3.peg.3651"/>
<keyword evidence="3" id="KW-1185">Reference proteome</keyword>
<proteinExistence type="predicted"/>
<reference evidence="2 3" key="1">
    <citation type="submission" date="2015-09" db="EMBL/GenBank/DDBJ databases">
        <title>Genome sequencing project for genomic taxonomy and phylogenomics of Bacillus-like bacteria.</title>
        <authorList>
            <person name="Liu B."/>
            <person name="Wang J."/>
            <person name="Zhu Y."/>
            <person name="Liu G."/>
            <person name="Chen Q."/>
            <person name="Chen Z."/>
            <person name="Lan J."/>
            <person name="Che J."/>
            <person name="Ge C."/>
            <person name="Shi H."/>
            <person name="Pan Z."/>
            <person name="Liu X."/>
        </authorList>
    </citation>
    <scope>NUCLEOTIDE SEQUENCE [LARGE SCALE GENOMIC DNA]</scope>
    <source>
        <strain evidence="2 3">LMG 18435</strain>
    </source>
</reference>
<evidence type="ECO:0000256" key="1">
    <source>
        <dbReference type="SAM" id="Phobius"/>
    </source>
</evidence>
<dbReference type="AlphaFoldDB" id="A0A0Q3WZC2"/>
<keyword evidence="1" id="KW-1133">Transmembrane helix</keyword>
<comment type="caution">
    <text evidence="2">The sequence shown here is derived from an EMBL/GenBank/DDBJ whole genome shotgun (WGS) entry which is preliminary data.</text>
</comment>
<dbReference type="STRING" id="157838.AN964_16495"/>
<organism evidence="2 3">
    <name type="scientific">Heyndrickxia shackletonii</name>
    <dbReference type="NCBI Taxonomy" id="157838"/>
    <lineage>
        <taxon>Bacteria</taxon>
        <taxon>Bacillati</taxon>
        <taxon>Bacillota</taxon>
        <taxon>Bacilli</taxon>
        <taxon>Bacillales</taxon>
        <taxon>Bacillaceae</taxon>
        <taxon>Heyndrickxia</taxon>
    </lineage>
</organism>
<keyword evidence="1" id="KW-0472">Membrane</keyword>
<dbReference type="OrthoDB" id="9963932at2"/>
<keyword evidence="1" id="KW-0812">Transmembrane</keyword>